<evidence type="ECO:0000256" key="1">
    <source>
        <dbReference type="ARBA" id="ARBA00004496"/>
    </source>
</evidence>
<evidence type="ECO:0000256" key="9">
    <source>
        <dbReference type="ARBA" id="ARBA00030757"/>
    </source>
</evidence>
<keyword evidence="6" id="KW-0489">Methyltransferase</keyword>
<dbReference type="Pfam" id="PF01135">
    <property type="entry name" value="PCMT"/>
    <property type="match status" value="1"/>
</dbReference>
<dbReference type="PANTHER" id="PTHR11579:SF0">
    <property type="entry name" value="PROTEIN-L-ISOASPARTATE(D-ASPARTATE) O-METHYLTRANSFERASE"/>
    <property type="match status" value="1"/>
</dbReference>
<dbReference type="InterPro" id="IPR000682">
    <property type="entry name" value="PCMT"/>
</dbReference>
<dbReference type="RefSeq" id="WP_026419999.1">
    <property type="nucleotide sequence ID" value="NZ_AUBJ02000001.1"/>
</dbReference>
<keyword evidence="13" id="KW-1185">Reference proteome</keyword>
<evidence type="ECO:0000313" key="13">
    <source>
        <dbReference type="Proteomes" id="UP000791080"/>
    </source>
</evidence>
<accession>A0ABT1JPK4</accession>
<dbReference type="Proteomes" id="UP000791080">
    <property type="component" value="Unassembled WGS sequence"/>
</dbReference>
<evidence type="ECO:0000256" key="11">
    <source>
        <dbReference type="ARBA" id="ARBA00031350"/>
    </source>
</evidence>
<evidence type="ECO:0000256" key="3">
    <source>
        <dbReference type="ARBA" id="ARBA00011890"/>
    </source>
</evidence>
<keyword evidence="7" id="KW-0808">Transferase</keyword>
<evidence type="ECO:0000256" key="2">
    <source>
        <dbReference type="ARBA" id="ARBA00005369"/>
    </source>
</evidence>
<dbReference type="Gene3D" id="3.40.50.150">
    <property type="entry name" value="Vaccinia Virus protein VP39"/>
    <property type="match status" value="1"/>
</dbReference>
<dbReference type="EC" id="2.1.1.77" evidence="3"/>
<evidence type="ECO:0000256" key="5">
    <source>
        <dbReference type="ARBA" id="ARBA00022490"/>
    </source>
</evidence>
<dbReference type="PANTHER" id="PTHR11579">
    <property type="entry name" value="PROTEIN-L-ISOASPARTATE O-METHYLTRANSFERASE"/>
    <property type="match status" value="1"/>
</dbReference>
<dbReference type="SUPFAM" id="SSF53335">
    <property type="entry name" value="S-adenosyl-L-methionine-dependent methyltransferases"/>
    <property type="match status" value="1"/>
</dbReference>
<name>A0ABT1JPK4_ACTCY</name>
<evidence type="ECO:0000256" key="6">
    <source>
        <dbReference type="ARBA" id="ARBA00022603"/>
    </source>
</evidence>
<evidence type="ECO:0000256" key="4">
    <source>
        <dbReference type="ARBA" id="ARBA00013346"/>
    </source>
</evidence>
<dbReference type="PROSITE" id="PS01279">
    <property type="entry name" value="PCMT"/>
    <property type="match status" value="1"/>
</dbReference>
<evidence type="ECO:0000313" key="12">
    <source>
        <dbReference type="EMBL" id="MCP2334465.1"/>
    </source>
</evidence>
<reference evidence="12 13" key="1">
    <citation type="submission" date="2013-07" db="EMBL/GenBank/DDBJ databases">
        <authorList>
            <consortium name="DOE Joint Genome Institute"/>
            <person name="Reeve W."/>
            <person name="Huntemann M."/>
            <person name="Han J."/>
            <person name="Chen A."/>
            <person name="Kyrpides N."/>
            <person name="Mavromatis K."/>
            <person name="Markowitz V."/>
            <person name="Palaniappan K."/>
            <person name="Ivanova N."/>
            <person name="Schaumberg A."/>
            <person name="Pati A."/>
            <person name="Liolios K."/>
            <person name="Nordberg H.P."/>
            <person name="Cantor M.N."/>
            <person name="Hua S.X."/>
            <person name="Woyke T."/>
        </authorList>
    </citation>
    <scope>NUCLEOTIDE SEQUENCE [LARGE SCALE GENOMIC DNA]</scope>
    <source>
        <strain evidence="12 13">DSM 43889</strain>
    </source>
</reference>
<dbReference type="CDD" id="cd02440">
    <property type="entry name" value="AdoMet_MTases"/>
    <property type="match status" value="1"/>
</dbReference>
<gene>
    <name evidence="12" type="ORF">G443_004735</name>
</gene>
<sequence>MTTPHQDIPALRAGLADQLAAELPSRTWPEVFRVVDRHVFAPRFALFDPVTGSFTHYDVHDPDPVRRAEAMAAAYSNDTLITRFDDDGNPISSSTEPSMMASMLAALDLRPGHRVLEVGTGTGYNAALLARFVGDEQVTTIDVDGELINTARAALDVTGYAPTVVCGDGAAGVPERAPFDRIMATCGVDRVPGAWLDQLTADGAILVTVSTGIALLRRAPDGAVHGRFLGAAGFMPLRSHGYQPRWSGRRVLEETGGSADDTRSVTVPKGLELSTAAFFTSLIAEHGRLVFLGEDEQVVSYRWVHPASGSWVRVDLGEHPATVHQAGSRRLWDEVEPVLETWDVAGRPEIDRYGLTVTTDGRHVLWLDSPEHHITAL</sequence>
<reference evidence="12 13" key="2">
    <citation type="submission" date="2022-06" db="EMBL/GenBank/DDBJ databases">
        <title>Genomic Encyclopedia of Type Strains, Phase I: the one thousand microbial genomes (KMG-I) project.</title>
        <authorList>
            <person name="Kyrpides N."/>
        </authorList>
    </citation>
    <scope>NUCLEOTIDE SEQUENCE [LARGE SCALE GENOMIC DNA]</scope>
    <source>
        <strain evidence="12 13">DSM 43889</strain>
    </source>
</reference>
<evidence type="ECO:0000256" key="8">
    <source>
        <dbReference type="ARBA" id="ARBA00022691"/>
    </source>
</evidence>
<proteinExistence type="inferred from homology"/>
<dbReference type="InterPro" id="IPR029063">
    <property type="entry name" value="SAM-dependent_MTases_sf"/>
</dbReference>
<dbReference type="EMBL" id="AUBJ02000001">
    <property type="protein sequence ID" value="MCP2334465.1"/>
    <property type="molecule type" value="Genomic_DNA"/>
</dbReference>
<comment type="similarity">
    <text evidence="2">Belongs to the methyltransferase superfamily. L-isoaspartyl/D-aspartyl protein methyltransferase family.</text>
</comment>
<protein>
    <recommendedName>
        <fullName evidence="4">Protein-L-isoaspartate O-methyltransferase</fullName>
        <ecNumber evidence="3">2.1.1.77</ecNumber>
    </recommendedName>
    <alternativeName>
        <fullName evidence="11">L-isoaspartyl protein carboxyl methyltransferase</fullName>
    </alternativeName>
    <alternativeName>
        <fullName evidence="9">Protein L-isoaspartyl methyltransferase</fullName>
    </alternativeName>
    <alternativeName>
        <fullName evidence="10">Protein-beta-aspartate methyltransferase</fullName>
    </alternativeName>
</protein>
<keyword evidence="8" id="KW-0949">S-adenosyl-L-methionine</keyword>
<evidence type="ECO:0000256" key="7">
    <source>
        <dbReference type="ARBA" id="ARBA00022679"/>
    </source>
</evidence>
<keyword evidence="5" id="KW-0963">Cytoplasm</keyword>
<comment type="subcellular location">
    <subcellularLocation>
        <location evidence="1">Cytoplasm</location>
    </subcellularLocation>
</comment>
<organism evidence="12 13">
    <name type="scientific">Actinoalloteichus caeruleus DSM 43889</name>
    <dbReference type="NCBI Taxonomy" id="1120930"/>
    <lineage>
        <taxon>Bacteria</taxon>
        <taxon>Bacillati</taxon>
        <taxon>Actinomycetota</taxon>
        <taxon>Actinomycetes</taxon>
        <taxon>Pseudonocardiales</taxon>
        <taxon>Pseudonocardiaceae</taxon>
        <taxon>Actinoalloteichus</taxon>
        <taxon>Actinoalloteichus cyanogriseus</taxon>
    </lineage>
</organism>
<evidence type="ECO:0000256" key="10">
    <source>
        <dbReference type="ARBA" id="ARBA00031323"/>
    </source>
</evidence>
<comment type="caution">
    <text evidence="12">The sequence shown here is derived from an EMBL/GenBank/DDBJ whole genome shotgun (WGS) entry which is preliminary data.</text>
</comment>